<name>A0A2U3JWF0_9BACT</name>
<dbReference type="Proteomes" id="UP000238701">
    <property type="component" value="Unassembled WGS sequence"/>
</dbReference>
<dbReference type="AlphaFoldDB" id="A0A2U3JWF0"/>
<evidence type="ECO:0000313" key="2">
    <source>
        <dbReference type="Proteomes" id="UP000238701"/>
    </source>
</evidence>
<proteinExistence type="predicted"/>
<organism evidence="1 2">
    <name type="scientific">Candidatus Sulfotelmatobacter kueseliae</name>
    <dbReference type="NCBI Taxonomy" id="2042962"/>
    <lineage>
        <taxon>Bacteria</taxon>
        <taxon>Pseudomonadati</taxon>
        <taxon>Acidobacteriota</taxon>
        <taxon>Terriglobia</taxon>
        <taxon>Terriglobales</taxon>
        <taxon>Candidatus Korobacteraceae</taxon>
        <taxon>Candidatus Sulfotelmatobacter</taxon>
    </lineage>
</organism>
<protein>
    <recommendedName>
        <fullName evidence="3">Transposase</fullName>
    </recommendedName>
</protein>
<evidence type="ECO:0000313" key="1">
    <source>
        <dbReference type="EMBL" id="SPF31647.1"/>
    </source>
</evidence>
<gene>
    <name evidence="1" type="ORF">SBA1_100094</name>
</gene>
<accession>A0A2U3JWF0</accession>
<sequence length="97" mass="11309">MAGRLRGRAKPKFCRRLPDYFFIPVKVIQHDHWSHYDSFLIPLAKRFNSAYYLLLNTGRVFGVESSQVRLTLSRVVEKRQIHGLPKFTPQCSCAVED</sequence>
<dbReference type="EMBL" id="OMOD01000002">
    <property type="protein sequence ID" value="SPF31647.1"/>
    <property type="molecule type" value="Genomic_DNA"/>
</dbReference>
<evidence type="ECO:0008006" key="3">
    <source>
        <dbReference type="Google" id="ProtNLM"/>
    </source>
</evidence>
<reference evidence="2" key="1">
    <citation type="submission" date="2018-02" db="EMBL/GenBank/DDBJ databases">
        <authorList>
            <person name="Hausmann B."/>
        </authorList>
    </citation>
    <scope>NUCLEOTIDE SEQUENCE [LARGE SCALE GENOMIC DNA]</scope>
    <source>
        <strain evidence="2">Peat soil MAG SbA1</strain>
    </source>
</reference>